<dbReference type="EMBL" id="DVFJ01000028">
    <property type="protein sequence ID" value="HIQ72059.1"/>
    <property type="molecule type" value="Genomic_DNA"/>
</dbReference>
<proteinExistence type="inferred from homology"/>
<comment type="function">
    <text evidence="6">Methylates ribosomal protein L11.</text>
</comment>
<keyword evidence="7" id="KW-0689">Ribosomal protein</keyword>
<feature type="binding site" evidence="6">
    <location>
        <position position="250"/>
    </location>
    <ligand>
        <name>S-adenosyl-L-methionine</name>
        <dbReference type="ChEBI" id="CHEBI:59789"/>
    </ligand>
</feature>
<dbReference type="GO" id="GO:0005737">
    <property type="term" value="C:cytoplasm"/>
    <property type="evidence" value="ECO:0007669"/>
    <property type="project" value="UniProtKB-SubCell"/>
</dbReference>
<dbReference type="GO" id="GO:0032259">
    <property type="term" value="P:methylation"/>
    <property type="evidence" value="ECO:0007669"/>
    <property type="project" value="UniProtKB-KW"/>
</dbReference>
<dbReference type="InterPro" id="IPR050078">
    <property type="entry name" value="Ribosomal_L11_MeTrfase_PrmA"/>
</dbReference>
<reference evidence="7" key="1">
    <citation type="submission" date="2020-10" db="EMBL/GenBank/DDBJ databases">
        <authorList>
            <person name="Gilroy R."/>
        </authorList>
    </citation>
    <scope>NUCLEOTIDE SEQUENCE</scope>
    <source>
        <strain evidence="7">ChiSxjej2B14-6234</strain>
    </source>
</reference>
<feature type="binding site" evidence="6">
    <location>
        <position position="207"/>
    </location>
    <ligand>
        <name>S-adenosyl-L-methionine</name>
        <dbReference type="ChEBI" id="CHEBI:59789"/>
    </ligand>
</feature>
<organism evidence="7 8">
    <name type="scientific">Candidatus Onthenecus intestinigallinarum</name>
    <dbReference type="NCBI Taxonomy" id="2840875"/>
    <lineage>
        <taxon>Bacteria</taxon>
        <taxon>Bacillati</taxon>
        <taxon>Bacillota</taxon>
        <taxon>Clostridia</taxon>
        <taxon>Eubacteriales</taxon>
        <taxon>Candidatus Onthenecus</taxon>
    </lineage>
</organism>
<keyword evidence="5 6" id="KW-0949">S-adenosyl-L-methionine</keyword>
<dbReference type="Gene3D" id="3.40.50.150">
    <property type="entry name" value="Vaccinia Virus protein VP39"/>
    <property type="match status" value="1"/>
</dbReference>
<comment type="caution">
    <text evidence="7">The sequence shown here is derived from an EMBL/GenBank/DDBJ whole genome shotgun (WGS) entry which is preliminary data.</text>
</comment>
<dbReference type="SUPFAM" id="SSF53335">
    <property type="entry name" value="S-adenosyl-L-methionine-dependent methyltransferases"/>
    <property type="match status" value="1"/>
</dbReference>
<keyword evidence="4 6" id="KW-0808">Transferase</keyword>
<sequence>MNWIEAAVHTTTAGADIVSELLMNAGATGTSIEDRTDVLNAQKPEGMWDMLDEHILDAMPEDVLVKAYFEEGASTPETLAFVRARLSELSHMDLGFDLGSLEFTRETVHEQDWAENWKRYYKPFRAGERIVVKPSWEPYEPFPEDLVIEMDPGMAFGTGTHETTYMCLQMLERYVRPGSACIDVGTGTGILAIAAAKLGAQDVLAIDLDEQAVAVAKENIQKNGMEQVVHAQAGDLLKDSIGKADVIVANIIADVICALCGPAKAHICPGGAFICSGIIREREEDVLRALRQAGYAVDCRIARGEWVCLSAKPL</sequence>
<name>A0A9D0ZAB9_9FIRM</name>
<evidence type="ECO:0000313" key="7">
    <source>
        <dbReference type="EMBL" id="HIQ72059.1"/>
    </source>
</evidence>
<dbReference type="PANTHER" id="PTHR43648:SF1">
    <property type="entry name" value="ELECTRON TRANSFER FLAVOPROTEIN BETA SUBUNIT LYSINE METHYLTRANSFERASE"/>
    <property type="match status" value="1"/>
</dbReference>
<gene>
    <name evidence="6 7" type="primary">prmA</name>
    <name evidence="7" type="ORF">IAB73_07625</name>
</gene>
<comment type="subcellular location">
    <subcellularLocation>
        <location evidence="6">Cytoplasm</location>
    </subcellularLocation>
</comment>
<keyword evidence="7" id="KW-0687">Ribonucleoprotein</keyword>
<evidence type="ECO:0000256" key="2">
    <source>
        <dbReference type="ARBA" id="ARBA00022490"/>
    </source>
</evidence>
<dbReference type="EC" id="2.1.1.-" evidence="6"/>
<comment type="catalytic activity">
    <reaction evidence="6">
        <text>L-lysyl-[protein] + 3 S-adenosyl-L-methionine = N(6),N(6),N(6)-trimethyl-L-lysyl-[protein] + 3 S-adenosyl-L-homocysteine + 3 H(+)</text>
        <dbReference type="Rhea" id="RHEA:54192"/>
        <dbReference type="Rhea" id="RHEA-COMP:9752"/>
        <dbReference type="Rhea" id="RHEA-COMP:13826"/>
        <dbReference type="ChEBI" id="CHEBI:15378"/>
        <dbReference type="ChEBI" id="CHEBI:29969"/>
        <dbReference type="ChEBI" id="CHEBI:57856"/>
        <dbReference type="ChEBI" id="CHEBI:59789"/>
        <dbReference type="ChEBI" id="CHEBI:61961"/>
    </reaction>
</comment>
<dbReference type="CDD" id="cd02440">
    <property type="entry name" value="AdoMet_MTases"/>
    <property type="match status" value="1"/>
</dbReference>
<evidence type="ECO:0000313" key="8">
    <source>
        <dbReference type="Proteomes" id="UP000886887"/>
    </source>
</evidence>
<dbReference type="NCBIfam" id="TIGR00406">
    <property type="entry name" value="prmA"/>
    <property type="match status" value="1"/>
</dbReference>
<evidence type="ECO:0000256" key="3">
    <source>
        <dbReference type="ARBA" id="ARBA00022603"/>
    </source>
</evidence>
<feature type="binding site" evidence="6">
    <location>
        <position position="164"/>
    </location>
    <ligand>
        <name>S-adenosyl-L-methionine</name>
        <dbReference type="ChEBI" id="CHEBI:59789"/>
    </ligand>
</feature>
<evidence type="ECO:0000256" key="6">
    <source>
        <dbReference type="HAMAP-Rule" id="MF_00735"/>
    </source>
</evidence>
<dbReference type="Proteomes" id="UP000886887">
    <property type="component" value="Unassembled WGS sequence"/>
</dbReference>
<dbReference type="InterPro" id="IPR004498">
    <property type="entry name" value="Ribosomal_PrmA_MeTrfase"/>
</dbReference>
<reference evidence="7" key="2">
    <citation type="journal article" date="2021" name="PeerJ">
        <title>Extensive microbial diversity within the chicken gut microbiome revealed by metagenomics and culture.</title>
        <authorList>
            <person name="Gilroy R."/>
            <person name="Ravi A."/>
            <person name="Getino M."/>
            <person name="Pursley I."/>
            <person name="Horton D.L."/>
            <person name="Alikhan N.F."/>
            <person name="Baker D."/>
            <person name="Gharbi K."/>
            <person name="Hall N."/>
            <person name="Watson M."/>
            <person name="Adriaenssens E.M."/>
            <person name="Foster-Nyarko E."/>
            <person name="Jarju S."/>
            <person name="Secka A."/>
            <person name="Antonio M."/>
            <person name="Oren A."/>
            <person name="Chaudhuri R.R."/>
            <person name="La Ragione R."/>
            <person name="Hildebrand F."/>
            <person name="Pallen M.J."/>
        </authorList>
    </citation>
    <scope>NUCLEOTIDE SEQUENCE</scope>
    <source>
        <strain evidence="7">ChiSxjej2B14-6234</strain>
    </source>
</reference>
<evidence type="ECO:0000256" key="4">
    <source>
        <dbReference type="ARBA" id="ARBA00022679"/>
    </source>
</evidence>
<keyword evidence="2 6" id="KW-0963">Cytoplasm</keyword>
<dbReference type="InterPro" id="IPR029063">
    <property type="entry name" value="SAM-dependent_MTases_sf"/>
</dbReference>
<comment type="similarity">
    <text evidence="1 6">Belongs to the methyltransferase superfamily. PrmA family.</text>
</comment>
<protein>
    <recommendedName>
        <fullName evidence="6">Ribosomal protein L11 methyltransferase</fullName>
        <shortName evidence="6">L11 Mtase</shortName>
        <ecNumber evidence="6">2.1.1.-</ecNumber>
    </recommendedName>
</protein>
<dbReference type="PANTHER" id="PTHR43648">
    <property type="entry name" value="ELECTRON TRANSFER FLAVOPROTEIN BETA SUBUNIT LYSINE METHYLTRANSFERASE"/>
    <property type="match status" value="1"/>
</dbReference>
<accession>A0A9D0ZAB9</accession>
<evidence type="ECO:0000256" key="1">
    <source>
        <dbReference type="ARBA" id="ARBA00009741"/>
    </source>
</evidence>
<dbReference type="GO" id="GO:0008276">
    <property type="term" value="F:protein methyltransferase activity"/>
    <property type="evidence" value="ECO:0007669"/>
    <property type="project" value="UniProtKB-UniRule"/>
</dbReference>
<dbReference type="GO" id="GO:0005840">
    <property type="term" value="C:ribosome"/>
    <property type="evidence" value="ECO:0007669"/>
    <property type="project" value="UniProtKB-KW"/>
</dbReference>
<dbReference type="Pfam" id="PF06325">
    <property type="entry name" value="PrmA"/>
    <property type="match status" value="1"/>
</dbReference>
<dbReference type="HAMAP" id="MF_00735">
    <property type="entry name" value="Methyltr_PrmA"/>
    <property type="match status" value="1"/>
</dbReference>
<dbReference type="PIRSF" id="PIRSF000401">
    <property type="entry name" value="RPL11_MTase"/>
    <property type="match status" value="1"/>
</dbReference>
<feature type="binding site" evidence="6">
    <location>
        <position position="185"/>
    </location>
    <ligand>
        <name>S-adenosyl-L-methionine</name>
        <dbReference type="ChEBI" id="CHEBI:59789"/>
    </ligand>
</feature>
<evidence type="ECO:0000256" key="5">
    <source>
        <dbReference type="ARBA" id="ARBA00022691"/>
    </source>
</evidence>
<dbReference type="AlphaFoldDB" id="A0A9D0ZAB9"/>
<keyword evidence="3 6" id="KW-0489">Methyltransferase</keyword>